<evidence type="ECO:0000313" key="8">
    <source>
        <dbReference type="Proteomes" id="UP000054321"/>
    </source>
</evidence>
<dbReference type="FunCoup" id="A0A0C3DKW4">
    <property type="interactions" value="19"/>
</dbReference>
<protein>
    <recommendedName>
        <fullName evidence="9">Formate/nitrite transporter</fullName>
    </recommendedName>
</protein>
<evidence type="ECO:0000256" key="3">
    <source>
        <dbReference type="ARBA" id="ARBA00022989"/>
    </source>
</evidence>
<dbReference type="OrthoDB" id="4829at2759"/>
<dbReference type="GO" id="GO:0015513">
    <property type="term" value="F:high-affinity secondary active nitrite transmembrane transporter activity"/>
    <property type="evidence" value="ECO:0007669"/>
    <property type="project" value="TreeGrafter"/>
</dbReference>
<dbReference type="GO" id="GO:0015707">
    <property type="term" value="P:nitrite transport"/>
    <property type="evidence" value="ECO:0007669"/>
    <property type="project" value="TreeGrafter"/>
</dbReference>
<evidence type="ECO:0000256" key="5">
    <source>
        <dbReference type="ARBA" id="ARBA00049660"/>
    </source>
</evidence>
<evidence type="ECO:0000256" key="4">
    <source>
        <dbReference type="ARBA" id="ARBA00023136"/>
    </source>
</evidence>
<keyword evidence="4 6" id="KW-0472">Membrane</keyword>
<dbReference type="EMBL" id="KN832874">
    <property type="protein sequence ID" value="KIN02633.1"/>
    <property type="molecule type" value="Genomic_DNA"/>
</dbReference>
<keyword evidence="3 6" id="KW-1133">Transmembrane helix</keyword>
<feature type="transmembrane region" description="Helical" evidence="6">
    <location>
        <begin position="55"/>
        <end position="74"/>
    </location>
</feature>
<feature type="transmembrane region" description="Helical" evidence="6">
    <location>
        <begin position="138"/>
        <end position="157"/>
    </location>
</feature>
<sequence>MTISPDAYTPAEVVAQIANVGVQKGNMRLDKVFFSSVSAGCLLVFACGTDNALGLIRTICALVFPYGLCMIILTGADMCTGSFMMLIHWFVTFLGNLAGSLFMVSIIFGSSDGNVFSANPFKSEVIAFATRKQTIPDFYMVFLRGIGCNWLVCLVYFGIQGRDLTSKIIGIWWPIFAFVSLGYDHVVVNMMFVPMAIWVDAPAITVGLYIWKEIMPTLVGNIIGGGLFCGGDYCYMYFLCAEPSLIDGMGTPMEAVILKAKLDDLEAGGAVV</sequence>
<evidence type="ECO:0000256" key="1">
    <source>
        <dbReference type="ARBA" id="ARBA00004141"/>
    </source>
</evidence>
<dbReference type="AlphaFoldDB" id="A0A0C3DKW4"/>
<feature type="transmembrane region" description="Helical" evidence="6">
    <location>
        <begin position="218"/>
        <end position="238"/>
    </location>
</feature>
<comment type="similarity">
    <text evidence="5">Belongs to the FNT transporter (TC 1.A.16) family.</text>
</comment>
<dbReference type="InParanoid" id="A0A0C3DKW4"/>
<feature type="transmembrane region" description="Helical" evidence="6">
    <location>
        <begin position="86"/>
        <end position="108"/>
    </location>
</feature>
<reference evidence="7 8" key="1">
    <citation type="submission" date="2014-04" db="EMBL/GenBank/DDBJ databases">
        <authorList>
            <consortium name="DOE Joint Genome Institute"/>
            <person name="Kuo A."/>
            <person name="Martino E."/>
            <person name="Perotto S."/>
            <person name="Kohler A."/>
            <person name="Nagy L.G."/>
            <person name="Floudas D."/>
            <person name="Copeland A."/>
            <person name="Barry K.W."/>
            <person name="Cichocki N."/>
            <person name="Veneault-Fourrey C."/>
            <person name="LaButti K."/>
            <person name="Lindquist E.A."/>
            <person name="Lipzen A."/>
            <person name="Lundell T."/>
            <person name="Morin E."/>
            <person name="Murat C."/>
            <person name="Sun H."/>
            <person name="Tunlid A."/>
            <person name="Henrissat B."/>
            <person name="Grigoriev I.V."/>
            <person name="Hibbett D.S."/>
            <person name="Martin F."/>
            <person name="Nordberg H.P."/>
            <person name="Cantor M.N."/>
            <person name="Hua S.X."/>
        </authorList>
    </citation>
    <scope>NUCLEOTIDE SEQUENCE [LARGE SCALE GENOMIC DNA]</scope>
    <source>
        <strain evidence="7 8">Zn</strain>
    </source>
</reference>
<dbReference type="Pfam" id="PF01226">
    <property type="entry name" value="Form_Nir_trans"/>
    <property type="match status" value="1"/>
</dbReference>
<dbReference type="HOGENOM" id="CLU_036896_0_1_1"/>
<dbReference type="Proteomes" id="UP000054321">
    <property type="component" value="Unassembled WGS sequence"/>
</dbReference>
<feature type="transmembrane region" description="Helical" evidence="6">
    <location>
        <begin position="164"/>
        <end position="183"/>
    </location>
</feature>
<name>A0A0C3DKW4_OIDMZ</name>
<reference evidence="8" key="2">
    <citation type="submission" date="2015-01" db="EMBL/GenBank/DDBJ databases">
        <title>Evolutionary Origins and Diversification of the Mycorrhizal Mutualists.</title>
        <authorList>
            <consortium name="DOE Joint Genome Institute"/>
            <consortium name="Mycorrhizal Genomics Consortium"/>
            <person name="Kohler A."/>
            <person name="Kuo A."/>
            <person name="Nagy L.G."/>
            <person name="Floudas D."/>
            <person name="Copeland A."/>
            <person name="Barry K.W."/>
            <person name="Cichocki N."/>
            <person name="Veneault-Fourrey C."/>
            <person name="LaButti K."/>
            <person name="Lindquist E.A."/>
            <person name="Lipzen A."/>
            <person name="Lundell T."/>
            <person name="Morin E."/>
            <person name="Murat C."/>
            <person name="Riley R."/>
            <person name="Ohm R."/>
            <person name="Sun H."/>
            <person name="Tunlid A."/>
            <person name="Henrissat B."/>
            <person name="Grigoriev I.V."/>
            <person name="Hibbett D.S."/>
            <person name="Martin F."/>
        </authorList>
    </citation>
    <scope>NUCLEOTIDE SEQUENCE [LARGE SCALE GENOMIC DNA]</scope>
    <source>
        <strain evidence="8">Zn</strain>
    </source>
</reference>
<dbReference type="GO" id="GO:0005886">
    <property type="term" value="C:plasma membrane"/>
    <property type="evidence" value="ECO:0007669"/>
    <property type="project" value="TreeGrafter"/>
</dbReference>
<evidence type="ECO:0000313" key="7">
    <source>
        <dbReference type="EMBL" id="KIN02633.1"/>
    </source>
</evidence>
<organism evidence="7 8">
    <name type="scientific">Oidiodendron maius (strain Zn)</name>
    <dbReference type="NCBI Taxonomy" id="913774"/>
    <lineage>
        <taxon>Eukaryota</taxon>
        <taxon>Fungi</taxon>
        <taxon>Dikarya</taxon>
        <taxon>Ascomycota</taxon>
        <taxon>Pezizomycotina</taxon>
        <taxon>Leotiomycetes</taxon>
        <taxon>Leotiomycetes incertae sedis</taxon>
        <taxon>Myxotrichaceae</taxon>
        <taxon>Oidiodendron</taxon>
    </lineage>
</organism>
<dbReference type="InterPro" id="IPR023271">
    <property type="entry name" value="Aquaporin-like"/>
</dbReference>
<dbReference type="PANTHER" id="PTHR30520:SF6">
    <property type="entry name" value="FORMATE_NITRATE FAMILY TRANSPORTER (EUROFUNG)"/>
    <property type="match status" value="1"/>
</dbReference>
<keyword evidence="8" id="KW-1185">Reference proteome</keyword>
<dbReference type="PANTHER" id="PTHR30520">
    <property type="entry name" value="FORMATE TRANSPORTER-RELATED"/>
    <property type="match status" value="1"/>
</dbReference>
<proteinExistence type="inferred from homology"/>
<feature type="transmembrane region" description="Helical" evidence="6">
    <location>
        <begin position="189"/>
        <end position="211"/>
    </location>
</feature>
<feature type="transmembrane region" description="Helical" evidence="6">
    <location>
        <begin position="32"/>
        <end position="49"/>
    </location>
</feature>
<dbReference type="InterPro" id="IPR000292">
    <property type="entry name" value="For/NO2_transpt"/>
</dbReference>
<evidence type="ECO:0008006" key="9">
    <source>
        <dbReference type="Google" id="ProtNLM"/>
    </source>
</evidence>
<comment type="subcellular location">
    <subcellularLocation>
        <location evidence="1">Membrane</location>
        <topology evidence="1">Multi-pass membrane protein</topology>
    </subcellularLocation>
</comment>
<accession>A0A0C3DKW4</accession>
<evidence type="ECO:0000256" key="6">
    <source>
        <dbReference type="SAM" id="Phobius"/>
    </source>
</evidence>
<dbReference type="STRING" id="913774.A0A0C3DKW4"/>
<gene>
    <name evidence="7" type="ORF">OIDMADRAFT_40536</name>
</gene>
<dbReference type="Gene3D" id="1.20.1080.10">
    <property type="entry name" value="Glycerol uptake facilitator protein"/>
    <property type="match status" value="1"/>
</dbReference>
<evidence type="ECO:0000256" key="2">
    <source>
        <dbReference type="ARBA" id="ARBA00022692"/>
    </source>
</evidence>
<keyword evidence="2 6" id="KW-0812">Transmembrane</keyword>